<accession>A0A8H7AL08</accession>
<dbReference type="SMART" id="SM00320">
    <property type="entry name" value="WD40"/>
    <property type="match status" value="3"/>
</dbReference>
<evidence type="ECO:0000256" key="1">
    <source>
        <dbReference type="ARBA" id="ARBA00022574"/>
    </source>
</evidence>
<dbReference type="InterPro" id="IPR033010">
    <property type="entry name" value="Cdc20/Fizzy"/>
</dbReference>
<evidence type="ECO:0000313" key="5">
    <source>
        <dbReference type="EMBL" id="KAF7509329.1"/>
    </source>
</evidence>
<evidence type="ECO:0000313" key="6">
    <source>
        <dbReference type="Proteomes" id="UP000606974"/>
    </source>
</evidence>
<dbReference type="Pfam" id="PF00400">
    <property type="entry name" value="WD40"/>
    <property type="match status" value="1"/>
</dbReference>
<dbReference type="GO" id="GO:0005680">
    <property type="term" value="C:anaphase-promoting complex"/>
    <property type="evidence" value="ECO:0007669"/>
    <property type="project" value="TreeGrafter"/>
</dbReference>
<keyword evidence="2" id="KW-0677">Repeat</keyword>
<sequence length="851" mass="91482">MSSEIQGPETESYGQDIIDDNVTTTRHQQNDIWQLINSPSRGRTPSRRCISCVEPSNKARNWFSSPDRFLASRTGSTDRESVFRASKSPHNLSPREKHSRQRDPDADPFHPTSPSRSRAAIRIRCSSPGGRQRPPHFTPSFVHGHDASPSPIDANQSRNTLRQISAGAVWNVGGPGIAQGGPRPGVHDGHGGLLASGTTGPIHIAHFLDRNDSSCDVQQHESRLALALDIDQASRVLDSISRPPLLQSAMIDTPQRLPFTWKNCSWAREEGCDPGQKKRSKSPMRSVPTLPFRVLDAPRLRDDFYCSTLAYSHTCRTLAVGLSSRVYLWTEELGVRFPPLVSNRPGSHVTCLSFSSEEGKKAILAVGRQSGLVSFVSPAGGGRARFQVQKSSPVSCLAFKPTVSLRPSRFVSGLLAACEDLLVGDDVGDLHYYSIEWSDATSLPSMPEGLGQIVQLAKVAAHSQQICGLAWSPDGKYFATGGNDNGALFFEVAKVLPNEAPGQGRSALRTQPRALDPSSVPFRPNQEPGPQLHSPPMSPDRQDIIGHISPLGHGSISPSLIPAHVTIDRTPRTPSAPVLLPSTTIQTQTPPASPTHHHRAPPPPPPPLTDRRIISQPSLMQHSASSPPPSASPTPLNHPPGMQTLTLPHSAAVKAIAFAPWQPSLLATGGGSNDRQIHFFHTGSGATLALINVFAQVTSLIWSKTKRELCATFGYAQPEHGIRIAVFAWPSGQCVLSIPWAANTSARNAGQADGGRALWAIPFPGGPNDERRDGAEGEGQRWGSRTREEGCIVVAGSDESVKFHEVWTGDAKRGCLLGNSRGVLGGSLILEAGTGIGVEELGGRAAREVIR</sequence>
<feature type="compositionally biased region" description="Basic and acidic residues" evidence="4">
    <location>
        <begin position="93"/>
        <end position="108"/>
    </location>
</feature>
<feature type="compositionally biased region" description="Basic and acidic residues" evidence="4">
    <location>
        <begin position="768"/>
        <end position="783"/>
    </location>
</feature>
<evidence type="ECO:0000256" key="4">
    <source>
        <dbReference type="SAM" id="MobiDB-lite"/>
    </source>
</evidence>
<gene>
    <name evidence="5" type="ORF">GJ744_008052</name>
</gene>
<dbReference type="PROSITE" id="PS50082">
    <property type="entry name" value="WD_REPEATS_2"/>
    <property type="match status" value="1"/>
</dbReference>
<dbReference type="OrthoDB" id="10263272at2759"/>
<dbReference type="EMBL" id="JAACFV010000042">
    <property type="protein sequence ID" value="KAF7509329.1"/>
    <property type="molecule type" value="Genomic_DNA"/>
</dbReference>
<dbReference type="Proteomes" id="UP000606974">
    <property type="component" value="Unassembled WGS sequence"/>
</dbReference>
<feature type="region of interest" description="Disordered" evidence="4">
    <location>
        <begin position="501"/>
        <end position="645"/>
    </location>
</feature>
<dbReference type="InterPro" id="IPR001680">
    <property type="entry name" value="WD40_rpt"/>
</dbReference>
<dbReference type="PANTHER" id="PTHR19918:SF5">
    <property type="entry name" value="MEIOSIS-SPECIFIC APC_C ACTIVATOR PROTEIN AMA1"/>
    <property type="match status" value="1"/>
</dbReference>
<evidence type="ECO:0008006" key="7">
    <source>
        <dbReference type="Google" id="ProtNLM"/>
    </source>
</evidence>
<proteinExistence type="predicted"/>
<dbReference type="InterPro" id="IPR036322">
    <property type="entry name" value="WD40_repeat_dom_sf"/>
</dbReference>
<dbReference type="InterPro" id="IPR015943">
    <property type="entry name" value="WD40/YVTN_repeat-like_dom_sf"/>
</dbReference>
<dbReference type="AlphaFoldDB" id="A0A8H7AL08"/>
<feature type="compositionally biased region" description="Pro residues" evidence="4">
    <location>
        <begin position="626"/>
        <end position="638"/>
    </location>
</feature>
<name>A0A8H7AL08_9EURO</name>
<dbReference type="Gene3D" id="2.130.10.10">
    <property type="entry name" value="YVTN repeat-like/Quinoprotein amine dehydrogenase"/>
    <property type="match status" value="2"/>
</dbReference>
<keyword evidence="1 3" id="KW-0853">WD repeat</keyword>
<dbReference type="GO" id="GO:0010997">
    <property type="term" value="F:anaphase-promoting complex binding"/>
    <property type="evidence" value="ECO:0007669"/>
    <property type="project" value="InterPro"/>
</dbReference>
<dbReference type="GO" id="GO:1905786">
    <property type="term" value="P:positive regulation of anaphase-promoting complex-dependent catabolic process"/>
    <property type="evidence" value="ECO:0007669"/>
    <property type="project" value="TreeGrafter"/>
</dbReference>
<evidence type="ECO:0000256" key="3">
    <source>
        <dbReference type="PROSITE-ProRule" id="PRU00221"/>
    </source>
</evidence>
<dbReference type="PANTHER" id="PTHR19918">
    <property type="entry name" value="CELL DIVISION CYCLE 20 CDC20 FIZZY -RELATED"/>
    <property type="match status" value="1"/>
</dbReference>
<feature type="compositionally biased region" description="Low complexity" evidence="4">
    <location>
        <begin position="113"/>
        <end position="128"/>
    </location>
</feature>
<feature type="region of interest" description="Disordered" evidence="4">
    <location>
        <begin position="1"/>
        <end position="48"/>
    </location>
</feature>
<feature type="region of interest" description="Disordered" evidence="4">
    <location>
        <begin position="764"/>
        <end position="783"/>
    </location>
</feature>
<dbReference type="GO" id="GO:1990757">
    <property type="term" value="F:ubiquitin ligase activator activity"/>
    <property type="evidence" value="ECO:0007669"/>
    <property type="project" value="TreeGrafter"/>
</dbReference>
<feature type="repeat" description="WD" evidence="3">
    <location>
        <begin position="459"/>
        <end position="492"/>
    </location>
</feature>
<protein>
    <recommendedName>
        <fullName evidence="7">Anaphase-promoting complex subunit 4 WD40 domain-containing protein</fullName>
    </recommendedName>
</protein>
<keyword evidence="6" id="KW-1185">Reference proteome</keyword>
<feature type="region of interest" description="Disordered" evidence="4">
    <location>
        <begin position="73"/>
        <end position="155"/>
    </location>
</feature>
<reference evidence="5" key="1">
    <citation type="submission" date="2020-02" db="EMBL/GenBank/DDBJ databases">
        <authorList>
            <person name="Palmer J.M."/>
        </authorList>
    </citation>
    <scope>NUCLEOTIDE SEQUENCE</scope>
    <source>
        <strain evidence="5">EPUS1.4</strain>
        <tissue evidence="5">Thallus</tissue>
    </source>
</reference>
<dbReference type="GO" id="GO:0031145">
    <property type="term" value="P:anaphase-promoting complex-dependent catabolic process"/>
    <property type="evidence" value="ECO:0007669"/>
    <property type="project" value="TreeGrafter"/>
</dbReference>
<feature type="compositionally biased region" description="Polar residues" evidence="4">
    <location>
        <begin position="21"/>
        <end position="43"/>
    </location>
</feature>
<organism evidence="5 6">
    <name type="scientific">Endocarpon pusillum</name>
    <dbReference type="NCBI Taxonomy" id="364733"/>
    <lineage>
        <taxon>Eukaryota</taxon>
        <taxon>Fungi</taxon>
        <taxon>Dikarya</taxon>
        <taxon>Ascomycota</taxon>
        <taxon>Pezizomycotina</taxon>
        <taxon>Eurotiomycetes</taxon>
        <taxon>Chaetothyriomycetidae</taxon>
        <taxon>Verrucariales</taxon>
        <taxon>Verrucariaceae</taxon>
        <taxon>Endocarpon</taxon>
    </lineage>
</organism>
<comment type="caution">
    <text evidence="5">The sequence shown here is derived from an EMBL/GenBank/DDBJ whole genome shotgun (WGS) entry which is preliminary data.</text>
</comment>
<dbReference type="SUPFAM" id="SSF50978">
    <property type="entry name" value="WD40 repeat-like"/>
    <property type="match status" value="1"/>
</dbReference>
<evidence type="ECO:0000256" key="2">
    <source>
        <dbReference type="ARBA" id="ARBA00022737"/>
    </source>
</evidence>